<evidence type="ECO:0000313" key="3">
    <source>
        <dbReference type="EMBL" id="PWR22365.1"/>
    </source>
</evidence>
<comment type="caution">
    <text evidence="3">The sequence shown here is derived from an EMBL/GenBank/DDBJ whole genome shotgun (WGS) entry which is preliminary data.</text>
</comment>
<reference evidence="4" key="1">
    <citation type="submission" date="2018-05" db="EMBL/GenBank/DDBJ databases">
        <title>Zavarzinia sp. HR-AS.</title>
        <authorList>
            <person name="Lee Y."/>
            <person name="Jeon C.O."/>
        </authorList>
    </citation>
    <scope>NUCLEOTIDE SEQUENCE [LARGE SCALE GENOMIC DNA]</scope>
    <source>
        <strain evidence="4">DSM 1231</strain>
    </source>
</reference>
<keyword evidence="1" id="KW-0812">Transmembrane</keyword>
<sequence length="755" mass="77312">MTRRGGIGSETERGAAAILFAVFLIALVGMTAMVVDLGYAYYSKQRLQDALDLATIAAARELDGASGYQEAARLAAAQVMNQEYSTEGGFTVGIGCGSPSSPRTANLCIGGYNTTRDNQGQLPPLGQRFRANDAAQDAARMLGEAESPSFFARIFEVDVIDVGATSTAVKAGPPQAQLTIRSTVATLSGGALNQLLGLLGGGVNLSLVGWNNLANVNLNLLGYLDTLILRNGASLNLQAGAYTQVLNSYLTVGEILGAGVEALGANTTAGLALNAVRTATSATVGTAVIRLGDLIGVQTGTPASGLDVNLGVLDFLEGVLVAANGTSALSGDITLSTAGITTLLSSLGGGAASSPLTSALNALAPVTNLLGGIATVKLKFAVIEKPRLSAIGNPELAKHEVNQKTGANAIYVRTAQIRLYLSIDLPVLNVFNSLLNAVAALIAPVVPVLNSVLSLNVVAAVSDLLNLVGALLEGVICLLACDITKSETKNIVDIKILDRGGGKGPGIDIVLDVGGGEAYVTDYDCNTPNGGKRLYTQVNTSVAKLNVGALTNPASVFSSSSFPVMNPLALIDIGTILTTATQRKVCGLLLLKLTCNITSTTTQQPRVAFSGGGIALKLETPLLGNGQTTLSPSGPSGLCSSAFTDPPVVGEAPGYCTYNTNNYIASLRDSLASTKIQAMKPAPTAGVLSNLLFSEVGVLQAALNITNTVLAPIVTLLSKVLDPLLNFLTDFLGLKLNQVDVGANLTCSSGARLVN</sequence>
<dbReference type="OrthoDB" id="7630116at2"/>
<accession>A0A317EAZ9</accession>
<dbReference type="EMBL" id="QGLF01000002">
    <property type="protein sequence ID" value="PWR22365.1"/>
    <property type="molecule type" value="Genomic_DNA"/>
</dbReference>
<evidence type="ECO:0000313" key="4">
    <source>
        <dbReference type="Proteomes" id="UP000246077"/>
    </source>
</evidence>
<dbReference type="Pfam" id="PF13400">
    <property type="entry name" value="Tad"/>
    <property type="match status" value="1"/>
</dbReference>
<feature type="domain" description="Putative Flp pilus-assembly TadG-like N-terminal" evidence="2">
    <location>
        <begin position="14"/>
        <end position="60"/>
    </location>
</feature>
<protein>
    <recommendedName>
        <fullName evidence="2">Putative Flp pilus-assembly TadG-like N-terminal domain-containing protein</fullName>
    </recommendedName>
</protein>
<name>A0A317EAZ9_9PROT</name>
<keyword evidence="1" id="KW-1133">Transmembrane helix</keyword>
<keyword evidence="1" id="KW-0472">Membrane</keyword>
<dbReference type="InterPro" id="IPR028087">
    <property type="entry name" value="Tad_N"/>
</dbReference>
<dbReference type="AlphaFoldDB" id="A0A317EAZ9"/>
<evidence type="ECO:0000259" key="2">
    <source>
        <dbReference type="Pfam" id="PF13400"/>
    </source>
</evidence>
<dbReference type="Proteomes" id="UP000246077">
    <property type="component" value="Unassembled WGS sequence"/>
</dbReference>
<feature type="transmembrane region" description="Helical" evidence="1">
    <location>
        <begin position="15"/>
        <end position="42"/>
    </location>
</feature>
<keyword evidence="4" id="KW-1185">Reference proteome</keyword>
<evidence type="ECO:0000256" key="1">
    <source>
        <dbReference type="SAM" id="Phobius"/>
    </source>
</evidence>
<dbReference type="RefSeq" id="WP_109921009.1">
    <property type="nucleotide sequence ID" value="NZ_QGLF01000002.1"/>
</dbReference>
<organism evidence="3 4">
    <name type="scientific">Zavarzinia compransoris</name>
    <dbReference type="NCBI Taxonomy" id="1264899"/>
    <lineage>
        <taxon>Bacteria</taxon>
        <taxon>Pseudomonadati</taxon>
        <taxon>Pseudomonadota</taxon>
        <taxon>Alphaproteobacteria</taxon>
        <taxon>Rhodospirillales</taxon>
        <taxon>Zavarziniaceae</taxon>
        <taxon>Zavarzinia</taxon>
    </lineage>
</organism>
<gene>
    <name evidence="3" type="ORF">DKG75_10470</name>
</gene>
<proteinExistence type="predicted"/>